<keyword evidence="2" id="KW-0238">DNA-binding</keyword>
<dbReference type="CDD" id="cd06170">
    <property type="entry name" value="LuxR_C_like"/>
    <property type="match status" value="1"/>
</dbReference>
<reference evidence="5 6" key="1">
    <citation type="submission" date="2019-01" db="EMBL/GenBank/DDBJ databases">
        <title>Ktedonosporobacter rubrisoli SCAWS-G2.</title>
        <authorList>
            <person name="Huang Y."/>
            <person name="Yan B."/>
        </authorList>
    </citation>
    <scope>NUCLEOTIDE SEQUENCE [LARGE SCALE GENOMIC DNA]</scope>
    <source>
        <strain evidence="5 6">SCAWS-G2</strain>
    </source>
</reference>
<dbReference type="EMBL" id="CP035758">
    <property type="protein sequence ID" value="QBD76913.1"/>
    <property type="molecule type" value="Genomic_DNA"/>
</dbReference>
<dbReference type="InterPro" id="IPR016032">
    <property type="entry name" value="Sig_transdc_resp-reg_C-effctor"/>
</dbReference>
<dbReference type="Pfam" id="PF25873">
    <property type="entry name" value="WHD_MalT"/>
    <property type="match status" value="1"/>
</dbReference>
<keyword evidence="1" id="KW-0805">Transcription regulation</keyword>
<evidence type="ECO:0000259" key="4">
    <source>
        <dbReference type="PROSITE" id="PS50043"/>
    </source>
</evidence>
<dbReference type="PROSITE" id="PS50043">
    <property type="entry name" value="HTH_LUXR_2"/>
    <property type="match status" value="1"/>
</dbReference>
<evidence type="ECO:0000313" key="6">
    <source>
        <dbReference type="Proteomes" id="UP000290365"/>
    </source>
</evidence>
<dbReference type="InterPro" id="IPR036388">
    <property type="entry name" value="WH-like_DNA-bd_sf"/>
</dbReference>
<dbReference type="SMART" id="SM00421">
    <property type="entry name" value="HTH_LUXR"/>
    <property type="match status" value="1"/>
</dbReference>
<dbReference type="InterPro" id="IPR059106">
    <property type="entry name" value="WHD_MalT"/>
</dbReference>
<dbReference type="InterPro" id="IPR019734">
    <property type="entry name" value="TPR_rpt"/>
</dbReference>
<feature type="domain" description="HTH luxR-type" evidence="4">
    <location>
        <begin position="990"/>
        <end position="1055"/>
    </location>
</feature>
<dbReference type="GO" id="GO:0003677">
    <property type="term" value="F:DNA binding"/>
    <property type="evidence" value="ECO:0007669"/>
    <property type="project" value="UniProtKB-KW"/>
</dbReference>
<dbReference type="InterPro" id="IPR041664">
    <property type="entry name" value="AAA_16"/>
</dbReference>
<gene>
    <name evidence="5" type="ORF">EPA93_13225</name>
</gene>
<dbReference type="PANTHER" id="PTHR44688:SF16">
    <property type="entry name" value="DNA-BINDING TRANSCRIPTIONAL ACTIVATOR DEVR_DOSR"/>
    <property type="match status" value="1"/>
</dbReference>
<name>A0A4P6JP05_KTERU</name>
<dbReference type="OrthoDB" id="134937at2"/>
<keyword evidence="3" id="KW-0804">Transcription</keyword>
<evidence type="ECO:0000256" key="3">
    <source>
        <dbReference type="ARBA" id="ARBA00023163"/>
    </source>
</evidence>
<proteinExistence type="predicted"/>
<keyword evidence="6" id="KW-1185">Reference proteome</keyword>
<dbReference type="SUPFAM" id="SSF52540">
    <property type="entry name" value="P-loop containing nucleoside triphosphate hydrolases"/>
    <property type="match status" value="1"/>
</dbReference>
<sequence>MPKPALHALIWSEELQCYELKTGGQLYRSFRQEDEPAWLAWMQENRAFAFEGRAGHLSIVKEARPRGTGYWYAYSRQARRTRKRYLGRSATFSRLEQVATDLISKREIAIKLPTQTMRAAPKEPRWPFSNRLPERRDVLLATKLFPPQLPALLVERERLLKDLDAVLSHRLGLLSAAAGSGKTTLLSTWAARKRASGQLVAWLSLEEQDNDPASFWNYVVAALRIVEPAAAETARSMLQAPSPPSLATILASFINDLAATQKEIVLILDDFHVINDPDIISSIQYLLEHLPARLHLILAGRSNPQLALPRLRARSQLVELRDKDLRFTRAEAEHFFARAMERPLARVEIDVLEQRIEGWIAGLQLAALAMRTRENYTAFVQQLSGNQRFILEYMQEEILERQSPELQDFLIHTAILARLHAPLCQAVTVENSIQVCQQMLLTLESANLFLIPLDGERRWYRFHSLFRDVLLARLQALYPERIPVLHRRAADWYAQQGNIHEAITHALAGSAYVFAAELMEQSAAYMCFNGGVSQLYGWIKSLPEAILLAHADLALTTALQILYQSFYSPDEAWQQAVAEAELVLVPLAAQLQAQGAAFRTEPALRSLQNRLDLLYTWMASRAAILQENVAQMRLLSSQLQELARDESVVWKMLPVHHLLVKAANARALLPMLSDLRQQAEKEPQPYEAVWLMEQIGEAYRDAGQLQRAYQIVREALERLLQMGKARSMFGYIHLRLAELHWAWNQLAEARSHLDAALQFARTWQHTDIQIASYAQLIRILLVKGEWREAEQALDEAERLSRASQWKHQRRLVTAARAFLWLARGELTAAAAWADHYELDFQVFSRLDNEEYAETLALARVLLALQRNEEARQLLHRLLTRAEQNESAWYIVQTLAFQVVALQANGEDAQARETALRLLRLARPADYLRIYLDAGPYLQHVLQSLLATTVQQEEHAREASLGASVRTLLAAFEQQALPTARASSFASQTIVSGLLSPLTARELEVLHLLEQGKTNQEIANQLIISLATAKKHVANLLGKLEAENRVQAIANARKHGIL</sequence>
<dbReference type="InterPro" id="IPR041617">
    <property type="entry name" value="TPR_MalT"/>
</dbReference>
<dbReference type="InterPro" id="IPR027417">
    <property type="entry name" value="P-loop_NTPase"/>
</dbReference>
<dbReference type="GO" id="GO:0006355">
    <property type="term" value="P:regulation of DNA-templated transcription"/>
    <property type="evidence" value="ECO:0007669"/>
    <property type="project" value="InterPro"/>
</dbReference>
<dbReference type="SUPFAM" id="SSF46894">
    <property type="entry name" value="C-terminal effector domain of the bipartite response regulators"/>
    <property type="match status" value="1"/>
</dbReference>
<dbReference type="PRINTS" id="PR00038">
    <property type="entry name" value="HTHLUXR"/>
</dbReference>
<evidence type="ECO:0000256" key="1">
    <source>
        <dbReference type="ARBA" id="ARBA00023015"/>
    </source>
</evidence>
<protein>
    <submittedName>
        <fullName evidence="5">LuxR family transcriptional regulator</fullName>
    </submittedName>
</protein>
<dbReference type="InterPro" id="IPR000792">
    <property type="entry name" value="Tscrpt_reg_LuxR_C"/>
</dbReference>
<evidence type="ECO:0000313" key="5">
    <source>
        <dbReference type="EMBL" id="QBD76913.1"/>
    </source>
</evidence>
<dbReference type="Pfam" id="PF17874">
    <property type="entry name" value="TPR_MalT"/>
    <property type="match status" value="1"/>
</dbReference>
<dbReference type="AlphaFoldDB" id="A0A4P6JP05"/>
<dbReference type="Gene3D" id="1.25.40.10">
    <property type="entry name" value="Tetratricopeptide repeat domain"/>
    <property type="match status" value="1"/>
</dbReference>
<dbReference type="Pfam" id="PF13191">
    <property type="entry name" value="AAA_16"/>
    <property type="match status" value="1"/>
</dbReference>
<dbReference type="Gene3D" id="3.40.50.300">
    <property type="entry name" value="P-loop containing nucleotide triphosphate hydrolases"/>
    <property type="match status" value="1"/>
</dbReference>
<dbReference type="SUPFAM" id="SSF48452">
    <property type="entry name" value="TPR-like"/>
    <property type="match status" value="1"/>
</dbReference>
<dbReference type="KEGG" id="kbs:EPA93_13225"/>
<dbReference type="Gene3D" id="1.10.10.10">
    <property type="entry name" value="Winged helix-like DNA-binding domain superfamily/Winged helix DNA-binding domain"/>
    <property type="match status" value="1"/>
</dbReference>
<dbReference type="PANTHER" id="PTHR44688">
    <property type="entry name" value="DNA-BINDING TRANSCRIPTIONAL ACTIVATOR DEVR_DOSR"/>
    <property type="match status" value="1"/>
</dbReference>
<evidence type="ECO:0000256" key="2">
    <source>
        <dbReference type="ARBA" id="ARBA00023125"/>
    </source>
</evidence>
<dbReference type="SMART" id="SM00028">
    <property type="entry name" value="TPR"/>
    <property type="match status" value="4"/>
</dbReference>
<dbReference type="RefSeq" id="WP_129887977.1">
    <property type="nucleotide sequence ID" value="NZ_CP035758.1"/>
</dbReference>
<accession>A0A4P6JP05</accession>
<dbReference type="Pfam" id="PF00196">
    <property type="entry name" value="GerE"/>
    <property type="match status" value="1"/>
</dbReference>
<dbReference type="Proteomes" id="UP000290365">
    <property type="component" value="Chromosome"/>
</dbReference>
<organism evidence="5 6">
    <name type="scientific">Ktedonosporobacter rubrisoli</name>
    <dbReference type="NCBI Taxonomy" id="2509675"/>
    <lineage>
        <taxon>Bacteria</taxon>
        <taxon>Bacillati</taxon>
        <taxon>Chloroflexota</taxon>
        <taxon>Ktedonobacteria</taxon>
        <taxon>Ktedonobacterales</taxon>
        <taxon>Ktedonosporobacteraceae</taxon>
        <taxon>Ktedonosporobacter</taxon>
    </lineage>
</organism>
<dbReference type="InterPro" id="IPR011990">
    <property type="entry name" value="TPR-like_helical_dom_sf"/>
</dbReference>